<feature type="binding site" evidence="10">
    <location>
        <position position="202"/>
    </location>
    <ligand>
        <name>UDP-N-acetyl-alpha-D-glucosamine</name>
        <dbReference type="ChEBI" id="CHEBI:57705"/>
    </ligand>
</feature>
<evidence type="ECO:0000256" key="4">
    <source>
        <dbReference type="ARBA" id="ARBA00022679"/>
    </source>
</evidence>
<feature type="compositionally biased region" description="Basic and acidic residues" evidence="11">
    <location>
        <begin position="386"/>
        <end position="400"/>
    </location>
</feature>
<feature type="binding site" evidence="10">
    <location>
        <begin position="17"/>
        <end position="19"/>
    </location>
    <ligand>
        <name>UDP-N-acetyl-alpha-D-glucosamine</name>
        <dbReference type="ChEBI" id="CHEBI:57705"/>
    </ligand>
</feature>
<dbReference type="InterPro" id="IPR004276">
    <property type="entry name" value="GlycoTrans_28_N"/>
</dbReference>
<keyword evidence="5 10" id="KW-0133">Cell shape</keyword>
<dbReference type="AlphaFoldDB" id="A0A2Z3YP48"/>
<dbReference type="GO" id="GO:0071555">
    <property type="term" value="P:cell wall organization"/>
    <property type="evidence" value="ECO:0007669"/>
    <property type="project" value="UniProtKB-KW"/>
</dbReference>
<comment type="function">
    <text evidence="10">Cell wall formation. Catalyzes the transfer of a GlcNAc subunit on undecaprenyl-pyrophosphoryl-MurNAc-pentapeptide (lipid intermediate I) to form undecaprenyl-pyrophosphoryl-MurNAc-(pentapeptide)GlcNAc (lipid intermediate II).</text>
</comment>
<dbReference type="GO" id="GO:0008360">
    <property type="term" value="P:regulation of cell shape"/>
    <property type="evidence" value="ECO:0007669"/>
    <property type="project" value="UniProtKB-KW"/>
</dbReference>
<dbReference type="NCBIfam" id="TIGR01133">
    <property type="entry name" value="murG"/>
    <property type="match status" value="1"/>
</dbReference>
<dbReference type="InterPro" id="IPR007235">
    <property type="entry name" value="Glyco_trans_28_C"/>
</dbReference>
<evidence type="ECO:0000256" key="3">
    <source>
        <dbReference type="ARBA" id="ARBA00022676"/>
    </source>
</evidence>
<dbReference type="PANTHER" id="PTHR21015:SF22">
    <property type="entry name" value="GLYCOSYLTRANSFERASE"/>
    <property type="match status" value="1"/>
</dbReference>
<feature type="domain" description="Glycosyltransferase family 28 N-terminal" evidence="12">
    <location>
        <begin position="10"/>
        <end position="146"/>
    </location>
</feature>
<dbReference type="GO" id="GO:0009252">
    <property type="term" value="P:peptidoglycan biosynthetic process"/>
    <property type="evidence" value="ECO:0007669"/>
    <property type="project" value="UniProtKB-UniRule"/>
</dbReference>
<feature type="binding site" evidence="10">
    <location>
        <position position="131"/>
    </location>
    <ligand>
        <name>UDP-N-acetyl-alpha-D-glucosamine</name>
        <dbReference type="ChEBI" id="CHEBI:57705"/>
    </ligand>
</feature>
<comment type="subcellular location">
    <subcellularLocation>
        <location evidence="10">Cell membrane</location>
        <topology evidence="10">Peripheral membrane protein</topology>
        <orientation evidence="10">Cytoplasmic side</orientation>
    </subcellularLocation>
</comment>
<feature type="compositionally biased region" description="Low complexity" evidence="11">
    <location>
        <begin position="375"/>
        <end position="384"/>
    </location>
</feature>
<evidence type="ECO:0000256" key="8">
    <source>
        <dbReference type="ARBA" id="ARBA00023306"/>
    </source>
</evidence>
<comment type="caution">
    <text evidence="10">Lacks conserved residue(s) required for the propagation of feature annotation.</text>
</comment>
<protein>
    <recommendedName>
        <fullName evidence="10">UDP-N-acetylglucosamine--N-acetylmuramyl-(pentapeptide) pyrophosphoryl-undecaprenol N-acetylglucosamine transferase</fullName>
        <ecNumber evidence="10">2.4.1.227</ecNumber>
    </recommendedName>
    <alternativeName>
        <fullName evidence="10">Undecaprenyl-PP-MurNAc-pentapeptide-UDPGlcNAc GlcNAc transferase</fullName>
    </alternativeName>
</protein>
<dbReference type="CDD" id="cd03785">
    <property type="entry name" value="GT28_MurG"/>
    <property type="match status" value="1"/>
</dbReference>
<keyword evidence="6 10" id="KW-0573">Peptidoglycan synthesis</keyword>
<keyword evidence="3 10" id="KW-0328">Glycosyltransferase</keyword>
<comment type="catalytic activity">
    <reaction evidence="10">
        <text>di-trans,octa-cis-undecaprenyl diphospho-N-acetyl-alpha-D-muramoyl-L-alanyl-D-glutamyl-meso-2,6-diaminopimeloyl-D-alanyl-D-alanine + UDP-N-acetyl-alpha-D-glucosamine = di-trans,octa-cis-undecaprenyl diphospho-[N-acetyl-alpha-D-glucosaminyl-(1-&gt;4)]-N-acetyl-alpha-D-muramoyl-L-alanyl-D-glutamyl-meso-2,6-diaminopimeloyl-D-alanyl-D-alanine + UDP + H(+)</text>
        <dbReference type="Rhea" id="RHEA:31227"/>
        <dbReference type="ChEBI" id="CHEBI:15378"/>
        <dbReference type="ChEBI" id="CHEBI:57705"/>
        <dbReference type="ChEBI" id="CHEBI:58223"/>
        <dbReference type="ChEBI" id="CHEBI:61387"/>
        <dbReference type="ChEBI" id="CHEBI:61388"/>
        <dbReference type="EC" id="2.4.1.227"/>
    </reaction>
</comment>
<keyword evidence="8 10" id="KW-0131">Cell cycle</keyword>
<feature type="binding site" evidence="10">
    <location>
        <position position="297"/>
    </location>
    <ligand>
        <name>UDP-N-acetyl-alpha-D-glucosamine</name>
        <dbReference type="ChEBI" id="CHEBI:57705"/>
    </ligand>
</feature>
<keyword evidence="15" id="KW-1185">Reference proteome</keyword>
<dbReference type="Proteomes" id="UP000247696">
    <property type="component" value="Chromosome"/>
</dbReference>
<evidence type="ECO:0000256" key="5">
    <source>
        <dbReference type="ARBA" id="ARBA00022960"/>
    </source>
</evidence>
<name>A0A2Z3YP48_9CORY</name>
<evidence type="ECO:0000259" key="13">
    <source>
        <dbReference type="Pfam" id="PF04101"/>
    </source>
</evidence>
<comment type="similarity">
    <text evidence="10">Belongs to the glycosyltransferase 28 family. MurG subfamily.</text>
</comment>
<keyword evidence="1 10" id="KW-1003">Cell membrane</keyword>
<dbReference type="KEGG" id="cpre:Csp1_16480"/>
<feature type="binding site" evidence="10">
    <location>
        <position position="253"/>
    </location>
    <ligand>
        <name>UDP-N-acetyl-alpha-D-glucosamine</name>
        <dbReference type="ChEBI" id="CHEBI:57705"/>
    </ligand>
</feature>
<dbReference type="GO" id="GO:0005975">
    <property type="term" value="P:carbohydrate metabolic process"/>
    <property type="evidence" value="ECO:0007669"/>
    <property type="project" value="InterPro"/>
</dbReference>
<dbReference type="EC" id="2.4.1.227" evidence="10"/>
<dbReference type="EMBL" id="CP024988">
    <property type="protein sequence ID" value="AWT26432.1"/>
    <property type="molecule type" value="Genomic_DNA"/>
</dbReference>
<evidence type="ECO:0000256" key="2">
    <source>
        <dbReference type="ARBA" id="ARBA00022618"/>
    </source>
</evidence>
<dbReference type="STRING" id="1737425.GCA_900049755_02575"/>
<dbReference type="SUPFAM" id="SSF53756">
    <property type="entry name" value="UDP-Glycosyltransferase/glycogen phosphorylase"/>
    <property type="match status" value="1"/>
</dbReference>
<dbReference type="GO" id="GO:0051301">
    <property type="term" value="P:cell division"/>
    <property type="evidence" value="ECO:0007669"/>
    <property type="project" value="UniProtKB-KW"/>
</dbReference>
<dbReference type="HAMAP" id="MF_00033">
    <property type="entry name" value="MurG"/>
    <property type="match status" value="1"/>
</dbReference>
<feature type="domain" description="Glycosyl transferase family 28 C-terminal" evidence="13">
    <location>
        <begin position="195"/>
        <end position="355"/>
    </location>
</feature>
<organism evidence="14 15">
    <name type="scientific">Corynebacterium provencense</name>
    <dbReference type="NCBI Taxonomy" id="1737425"/>
    <lineage>
        <taxon>Bacteria</taxon>
        <taxon>Bacillati</taxon>
        <taxon>Actinomycetota</taxon>
        <taxon>Actinomycetes</taxon>
        <taxon>Mycobacteriales</taxon>
        <taxon>Corynebacteriaceae</taxon>
        <taxon>Corynebacterium</taxon>
    </lineage>
</organism>
<dbReference type="GO" id="GO:0050511">
    <property type="term" value="F:undecaprenyldiphospho-muramoylpentapeptide beta-N-acetylglucosaminyltransferase activity"/>
    <property type="evidence" value="ECO:0007669"/>
    <property type="project" value="UniProtKB-UniRule"/>
</dbReference>
<feature type="binding site" evidence="10">
    <location>
        <position position="168"/>
    </location>
    <ligand>
        <name>UDP-N-acetyl-alpha-D-glucosamine</name>
        <dbReference type="ChEBI" id="CHEBI:57705"/>
    </ligand>
</feature>
<evidence type="ECO:0000256" key="10">
    <source>
        <dbReference type="HAMAP-Rule" id="MF_00033"/>
    </source>
</evidence>
<dbReference type="Pfam" id="PF04101">
    <property type="entry name" value="Glyco_tran_28_C"/>
    <property type="match status" value="1"/>
</dbReference>
<evidence type="ECO:0000256" key="1">
    <source>
        <dbReference type="ARBA" id="ARBA00022475"/>
    </source>
</evidence>
<feature type="region of interest" description="Disordered" evidence="11">
    <location>
        <begin position="365"/>
        <end position="400"/>
    </location>
</feature>
<dbReference type="Gene3D" id="3.40.50.2000">
    <property type="entry name" value="Glycogen Phosphorylase B"/>
    <property type="match status" value="2"/>
</dbReference>
<accession>A0A2Z3YP48</accession>
<evidence type="ECO:0000313" key="15">
    <source>
        <dbReference type="Proteomes" id="UP000247696"/>
    </source>
</evidence>
<gene>
    <name evidence="10 14" type="primary">murG</name>
    <name evidence="14" type="ORF">Csp1_16480</name>
</gene>
<proteinExistence type="inferred from homology"/>
<dbReference type="InterPro" id="IPR006009">
    <property type="entry name" value="GlcNAc_MurG"/>
</dbReference>
<dbReference type="GO" id="GO:0051991">
    <property type="term" value="F:UDP-N-acetyl-D-glucosamine:N-acetylmuramoyl-L-alanyl-D-glutamyl-meso-2,6-diaminopimelyl-D-alanyl-D-alanine-diphosphoundecaprenol 4-beta-N-acetylglucosaminlytransferase activity"/>
    <property type="evidence" value="ECO:0007669"/>
    <property type="project" value="RHEA"/>
</dbReference>
<keyword evidence="2 10" id="KW-0132">Cell division</keyword>
<evidence type="ECO:0000259" key="12">
    <source>
        <dbReference type="Pfam" id="PF03033"/>
    </source>
</evidence>
<dbReference type="OrthoDB" id="9808936at2"/>
<evidence type="ECO:0000256" key="6">
    <source>
        <dbReference type="ARBA" id="ARBA00022984"/>
    </source>
</evidence>
<dbReference type="PANTHER" id="PTHR21015">
    <property type="entry name" value="UDP-N-ACETYLGLUCOSAMINE--N-ACETYLMURAMYL-(PENTAPEPTIDE) PYROPHOSPHORYL-UNDECAPRENOL N-ACETYLGLUCOSAMINE TRANSFERASE 1"/>
    <property type="match status" value="1"/>
</dbReference>
<keyword evidence="4 10" id="KW-0808">Transferase</keyword>
<evidence type="ECO:0000256" key="7">
    <source>
        <dbReference type="ARBA" id="ARBA00023136"/>
    </source>
</evidence>
<evidence type="ECO:0000256" key="9">
    <source>
        <dbReference type="ARBA" id="ARBA00023316"/>
    </source>
</evidence>
<keyword evidence="7 10" id="KW-0472">Membrane</keyword>
<dbReference type="Pfam" id="PF03033">
    <property type="entry name" value="Glyco_transf_28"/>
    <property type="match status" value="1"/>
</dbReference>
<dbReference type="UniPathway" id="UPA00219"/>
<dbReference type="GO" id="GO:0005886">
    <property type="term" value="C:plasma membrane"/>
    <property type="evidence" value="ECO:0007669"/>
    <property type="project" value="UniProtKB-SubCell"/>
</dbReference>
<evidence type="ECO:0000313" key="14">
    <source>
        <dbReference type="EMBL" id="AWT26432.1"/>
    </source>
</evidence>
<evidence type="ECO:0000256" key="11">
    <source>
        <dbReference type="SAM" id="MobiDB-lite"/>
    </source>
</evidence>
<comment type="pathway">
    <text evidence="10">Cell wall biogenesis; peptidoglycan biosynthesis.</text>
</comment>
<keyword evidence="9 10" id="KW-0961">Cell wall biogenesis/degradation</keyword>
<sequence length="400" mass="41023">MNQSPETLSVVLAGGGTAGHIEPALAVAEALTARDPGIRVTALGTERGLETRLVPARGVALSLIPPVPVPRKLDRALFTFPFRLVRALLRTRATLKDLDADVVVGFGGYVSGPAYLAAKSAGIPVVIHEANARSGLANRLGAFLGARVLAAVPGSGLKDAEVVGVPVRRSLLELDRPALRAEARKFFGLDPDAPVLLVTGGSQGAASINDAVSGAARTLGDAGIGVLHAYGRRNSVEVEQQEGAPAYVAVPYIDRMDLALSAADMVLCRAGAMTVAEISSCGLPAVYVPLPHGNGEQELNARPVVEAGGGVIVPDAELDPGRVVREVVPLLRDRARLDAAGAAARGAGHRDAAARIAEVVVETARHGKGAGAAGTAGTSGADATTEPEKQGPENRRTENE</sequence>
<reference evidence="15" key="1">
    <citation type="submission" date="2017-11" db="EMBL/GenBank/DDBJ databases">
        <title>Otitis media/interna in a cat caused by the recently described species Corynebacterium provencense.</title>
        <authorList>
            <person name="Kittl S."/>
            <person name="Brodard I."/>
            <person name="Rychener L."/>
            <person name="Jores J."/>
            <person name="Roosje P."/>
            <person name="Gobeli Brawand S."/>
        </authorList>
    </citation>
    <scope>NUCLEOTIDE SEQUENCE [LARGE SCALE GENOMIC DNA]</scope>
    <source>
        <strain evidence="15">17KM38</strain>
    </source>
</reference>